<dbReference type="Gene3D" id="3.30.530.20">
    <property type="match status" value="3"/>
</dbReference>
<feature type="compositionally biased region" description="Basic and acidic residues" evidence="1">
    <location>
        <begin position="1501"/>
        <end position="1513"/>
    </location>
</feature>
<feature type="region of interest" description="Disordered" evidence="1">
    <location>
        <begin position="1303"/>
        <end position="1388"/>
    </location>
</feature>
<reference evidence="4 5" key="1">
    <citation type="journal article" date="2018" name="Mol. Biol. Evol.">
        <title>Broad Genomic Sampling Reveals a Smut Pathogenic Ancestry of the Fungal Clade Ustilaginomycotina.</title>
        <authorList>
            <person name="Kijpornyongpan T."/>
            <person name="Mondo S.J."/>
            <person name="Barry K."/>
            <person name="Sandor L."/>
            <person name="Lee J."/>
            <person name="Lipzen A."/>
            <person name="Pangilinan J."/>
            <person name="LaButti K."/>
            <person name="Hainaut M."/>
            <person name="Henrissat B."/>
            <person name="Grigoriev I.V."/>
            <person name="Spatafora J.W."/>
            <person name="Aime M.C."/>
        </authorList>
    </citation>
    <scope>NUCLEOTIDE SEQUENCE [LARGE SCALE GENOMIC DNA]</scope>
    <source>
        <strain evidence="4 5">MCA 4718</strain>
    </source>
</reference>
<sequence length="1932" mass="206200">MDGINLANAKAQWDDALRAALNSFRLLTSQTDAKSWKPVPPLAQSSSHTGGAIGGQASTSASSVATGSGSATFPRAARERTVTPQASRLFAPSSPLSAPSPKGKAVDRRRASVDLKEFNSSTVPAHEFPPFAPLLADPSSVKVHRRSGGKAVGLPAGVDVYRAVVEVPYEGSPDLDPFRSALTTPEARTKWDRMVDEAETIEMLDPQTRITKTNFKLGWPASPRDAICISRSINDGNTLIDVSTSLKRSADAPAYLRPAPPYVRSHVHLAAWCVQLPEEKQMESEQSRIRVTLYWSWDIKGMWVGMPPGGLGSHSVSLVTGLLSFVRQGSSHLPSLRNYGSTVEILSTSYDTSRDTLSTEYCVLADEGDEIRGASLDSAKPQDALAEAIRAQQRILGSGIEFALPAEEGWDVKVQVRSQHTAEEGDPRRGQGWHTSAERAKQDNGALSNLVTLRVTHSPLPFYEESTRVKISIQRIAASSDIRLRINDENHDVVETGSSAEALVPVPNLEEVGLLNDSASLSGISIASLSSQETPGISNVQPEGRSHKHSESVHQFSSSKRSSAIASIVRRNYIYFTSMLQEPDAKWKHLSDSKGVAVTQLDSIDPTLVVYRAEATFVGVGVWDILASVSSPGTRPYWDKNLEDAKLIEDLGDVSAVWHTKTKAAWPVSPRDTVMVETSYKSPSSVHLFSFSTDDRGLFPTIPAPVNGTIRTQVDLRGWSIESLSPTTVHVTLIEQSDPKGWTSKSATPTMMTNAVAGVGEYAIKVGAPPLLTRLLGATLTDSKYDHEKGFYRLEYCQDPEQANEASQNVECELRCDIEGWSQNLDLVVDPPPINVSCLRRHRLSPGGGGLWLTIEHVPESLEDDIAKVTVRKGGPGGNNGAPKERGTVIVNGARMKVDVDELKEGEAAQLKEKKRSKPQRIPLDLLAGGRSGAVGGAGSAGRRGSASVNSLDDYPASIPSRVGTPTPLEDKGTSAPATGTPFSDKQPKFPMTPALDVLFLLRRIYAERSPDPAVTPAGWALVSHRNGLYVRRKVMASISPTVAVQRGDKVVQGLTAEDLVTAVSSLGCRKQWDDRVESTRFLESYGNGVTSSFITSTGAFPFRGRGFYLASLTAKALPTVLPTSSTSSSSVHSQGVYYHASASFPEQTSRFSPSQLNSAGYPIGKVLVDGWIFETLDPYSSTLNYQIPSTRCTHIVAIDYAGSLPAAVNTIWNSNLPRSILSVEAFLKGRGAVPAVRSPPAFLQVLGDGRDEDHDYTWVVEDEKSSEASPSQPQATLLFNNFSPTAKRLEVLVLVSATKTIKSESSNGSTTPNPPVTPSKASSKKPTAALLSSPAAARPTVTDHDPMTPLKPTALTSDQMSLARKASSSSLRSSATVKTPTPSTYRVPRISMNKKGQQSRPTLIADVEIELKHYMSGYKIEIFSEFGAEVGKEKKIIEEKADTGSRVSSLNVAAKAKKDLPIETTVYDLPPSAVLAATLDPSARPRRHLLRLSLPTESEAETKGDGGTERADSSWLKQMKERGATIRVVVRPVRSEASSIGVEVQATATAPLTDEQKAELKREAEEMDSQSVPVHLGGQKLEVVHVNQTSAMLQRESEIGSGLTRLRRLPRRNAASSAAGETVKAEDQIPPTLAQPIAAALELKEPPAPPPEAAKPAAVAPVASAPVQVGASSKASTASSKEPSKPSSEKEAAASSTQKKEPITASSATAHLMGLLQSYPLSRLNPSTAVSTVSANGEAGLRQRNGDATGPVDKGKASAQGTGEGADAAGQGSAEAARLGANAPRILGGRLFHEARYSLATLLLVAIICFLAGSLIRAMLSPADFIFYPSKGSLTLPQSDQPDAQGLKPLTSHAAGAAAAEIQRMLGQHHHDHGSIGLPMGADGGGVSGPGGSVASGGAAIAWRRMLRLVEIKRAIAGRFDLVLAVVDRRL</sequence>
<dbReference type="RefSeq" id="XP_025347134.1">
    <property type="nucleotide sequence ID" value="XM_025490947.1"/>
</dbReference>
<dbReference type="SUPFAM" id="SSF55961">
    <property type="entry name" value="Bet v1-like"/>
    <property type="match status" value="3"/>
</dbReference>
<proteinExistence type="predicted"/>
<accession>A0A316U562</accession>
<feature type="domain" description="START" evidence="3">
    <location>
        <begin position="161"/>
        <end position="325"/>
    </location>
</feature>
<dbReference type="InterPro" id="IPR002913">
    <property type="entry name" value="START_lipid-bd_dom"/>
</dbReference>
<feature type="compositionally biased region" description="Low complexity" evidence="1">
    <location>
        <begin position="55"/>
        <end position="72"/>
    </location>
</feature>
<feature type="domain" description="START" evidence="3">
    <location>
        <begin position="558"/>
        <end position="775"/>
    </location>
</feature>
<evidence type="ECO:0000256" key="2">
    <source>
        <dbReference type="SAM" id="Phobius"/>
    </source>
</evidence>
<dbReference type="GO" id="GO:0008289">
    <property type="term" value="F:lipid binding"/>
    <property type="evidence" value="ECO:0007669"/>
    <property type="project" value="InterPro"/>
</dbReference>
<dbReference type="CDD" id="cd00177">
    <property type="entry name" value="START"/>
    <property type="match status" value="1"/>
</dbReference>
<keyword evidence="2" id="KW-1133">Transmembrane helix</keyword>
<name>A0A316U562_9BASI</name>
<feature type="transmembrane region" description="Helical" evidence="2">
    <location>
        <begin position="1798"/>
        <end position="1821"/>
    </location>
</feature>
<dbReference type="PANTHER" id="PTHR19308:SF54">
    <property type="entry name" value="START DOMAIN-CONTAINING PROTEIN"/>
    <property type="match status" value="1"/>
</dbReference>
<feature type="region of interest" description="Disordered" evidence="1">
    <location>
        <begin position="1734"/>
        <end position="1772"/>
    </location>
</feature>
<dbReference type="GeneID" id="37012681"/>
<protein>
    <recommendedName>
        <fullName evidence="3">START domain-containing protein</fullName>
    </recommendedName>
</protein>
<dbReference type="STRING" id="1684307.A0A316U562"/>
<feature type="compositionally biased region" description="Low complexity" evidence="1">
    <location>
        <begin position="1328"/>
        <end position="1341"/>
    </location>
</feature>
<dbReference type="PANTHER" id="PTHR19308">
    <property type="entry name" value="PHOSPHATIDYLCHOLINE TRANSFER PROTEIN"/>
    <property type="match status" value="1"/>
</dbReference>
<dbReference type="InterPro" id="IPR051213">
    <property type="entry name" value="START_lipid_transfer"/>
</dbReference>
<feature type="region of interest" description="Disordered" evidence="1">
    <location>
        <begin position="1611"/>
        <end position="1632"/>
    </location>
</feature>
<keyword evidence="5" id="KW-1185">Reference proteome</keyword>
<dbReference type="Proteomes" id="UP000245942">
    <property type="component" value="Unassembled WGS sequence"/>
</dbReference>
<dbReference type="PROSITE" id="PS50848">
    <property type="entry name" value="START"/>
    <property type="match status" value="2"/>
</dbReference>
<gene>
    <name evidence="4" type="ORF">BCV69DRAFT_271192</name>
</gene>
<dbReference type="EMBL" id="KZ819329">
    <property type="protein sequence ID" value="PWN19974.1"/>
    <property type="molecule type" value="Genomic_DNA"/>
</dbReference>
<feature type="region of interest" description="Disordered" evidence="1">
    <location>
        <begin position="1668"/>
        <end position="1706"/>
    </location>
</feature>
<evidence type="ECO:0000259" key="3">
    <source>
        <dbReference type="PROSITE" id="PS50848"/>
    </source>
</evidence>
<dbReference type="GO" id="GO:0005737">
    <property type="term" value="C:cytoplasm"/>
    <property type="evidence" value="ECO:0007669"/>
    <property type="project" value="UniProtKB-ARBA"/>
</dbReference>
<dbReference type="InterPro" id="IPR023393">
    <property type="entry name" value="START-like_dom_sf"/>
</dbReference>
<feature type="region of interest" description="Disordered" evidence="1">
    <location>
        <begin position="909"/>
        <end position="988"/>
    </location>
</feature>
<feature type="compositionally biased region" description="Polar residues" evidence="1">
    <location>
        <begin position="532"/>
        <end position="541"/>
    </location>
</feature>
<keyword evidence="2" id="KW-0472">Membrane</keyword>
<feature type="region of interest" description="Disordered" evidence="1">
    <location>
        <begin position="532"/>
        <end position="558"/>
    </location>
</feature>
<feature type="compositionally biased region" description="Low complexity" evidence="1">
    <location>
        <begin position="1362"/>
        <end position="1376"/>
    </location>
</feature>
<feature type="region of interest" description="Disordered" evidence="1">
    <location>
        <begin position="33"/>
        <end position="109"/>
    </location>
</feature>
<feature type="compositionally biased region" description="Basic and acidic residues" evidence="1">
    <location>
        <begin position="1683"/>
        <end position="1703"/>
    </location>
</feature>
<dbReference type="Pfam" id="PF01852">
    <property type="entry name" value="START"/>
    <property type="match status" value="2"/>
</dbReference>
<feature type="compositionally biased region" description="Polar residues" evidence="1">
    <location>
        <begin position="1303"/>
        <end position="1312"/>
    </location>
</feature>
<feature type="region of interest" description="Disordered" evidence="1">
    <location>
        <begin position="1492"/>
        <end position="1513"/>
    </location>
</feature>
<keyword evidence="2" id="KW-0812">Transmembrane</keyword>
<evidence type="ECO:0000256" key="1">
    <source>
        <dbReference type="SAM" id="MobiDB-lite"/>
    </source>
</evidence>
<feature type="compositionally biased region" description="Gly residues" evidence="1">
    <location>
        <begin position="930"/>
        <end position="942"/>
    </location>
</feature>
<organism evidence="4 5">
    <name type="scientific">Pseudomicrostroma glucosiphilum</name>
    <dbReference type="NCBI Taxonomy" id="1684307"/>
    <lineage>
        <taxon>Eukaryota</taxon>
        <taxon>Fungi</taxon>
        <taxon>Dikarya</taxon>
        <taxon>Basidiomycota</taxon>
        <taxon>Ustilaginomycotina</taxon>
        <taxon>Exobasidiomycetes</taxon>
        <taxon>Microstromatales</taxon>
        <taxon>Microstromatales incertae sedis</taxon>
        <taxon>Pseudomicrostroma</taxon>
    </lineage>
</organism>
<feature type="compositionally biased region" description="Low complexity" evidence="1">
    <location>
        <begin position="1668"/>
        <end position="1682"/>
    </location>
</feature>
<evidence type="ECO:0000313" key="4">
    <source>
        <dbReference type="EMBL" id="PWN19974.1"/>
    </source>
</evidence>
<evidence type="ECO:0000313" key="5">
    <source>
        <dbReference type="Proteomes" id="UP000245942"/>
    </source>
</evidence>
<dbReference type="OrthoDB" id="196858at2759"/>
<feature type="compositionally biased region" description="Low complexity" evidence="1">
    <location>
        <begin position="91"/>
        <end position="101"/>
    </location>
</feature>